<dbReference type="Pfam" id="PF00465">
    <property type="entry name" value="Fe-ADH"/>
    <property type="match status" value="1"/>
</dbReference>
<dbReference type="InterPro" id="IPR001670">
    <property type="entry name" value="ADH_Fe/GldA"/>
</dbReference>
<accession>A0ABT6NFT1</accession>
<proteinExistence type="inferred from homology"/>
<dbReference type="Gene3D" id="1.20.1090.10">
    <property type="entry name" value="Dehydroquinate synthase-like - alpha domain"/>
    <property type="match status" value="1"/>
</dbReference>
<feature type="domain" description="Fe-containing alcohol dehydrogenase-like C-terminal" evidence="5">
    <location>
        <begin position="191"/>
        <end position="383"/>
    </location>
</feature>
<keyword evidence="3" id="KW-0520">NAD</keyword>
<sequence>MNSSLEQRKFVVPEVIVGYDAMKLAAQYLKHFSAKKTMIVTDKGVVGQNWFTQILGSLTAQGIDYMIFEDVSSNPKDYEAMLGAELFLAEDCDSLLAVGGGSPMDCAKCISIVSTNGGHILDYIGVDEIRLPGPPLVCIPTTAGTSADVSQFAIITDSHEHIKKAIISKKVVPDLALIDPIPLMTMDLYLTACTGMDALTHAIEAYVSNASSSITDIHALNAIKLVYEFLPLAVKEDRTIETMHQMLLGSMHAGFAFSNASLGAVHALAHSLGGVLDLPHGECNSILLQRLIAVNFDAAPLRYRRIAETIGIQTSGLSDEHVKLNLVEAISNLREIVGIPEAVTMPLPNKDTIASMVTSALTDPCMVTNPKELSYDEVEELYVHLFQKR</sequence>
<gene>
    <name evidence="6" type="ORF">QE109_13905</name>
</gene>
<dbReference type="CDD" id="cd17814">
    <property type="entry name" value="Fe-ADH-like"/>
    <property type="match status" value="1"/>
</dbReference>
<evidence type="ECO:0000259" key="4">
    <source>
        <dbReference type="Pfam" id="PF00465"/>
    </source>
</evidence>
<name>A0ABT6NFT1_9FIRM</name>
<dbReference type="Pfam" id="PF25137">
    <property type="entry name" value="ADH_Fe_C"/>
    <property type="match status" value="1"/>
</dbReference>
<dbReference type="InterPro" id="IPR056798">
    <property type="entry name" value="ADH_Fe_C"/>
</dbReference>
<evidence type="ECO:0000313" key="6">
    <source>
        <dbReference type="EMBL" id="MDH8679247.1"/>
    </source>
</evidence>
<dbReference type="EMBL" id="JARYZI010000010">
    <property type="protein sequence ID" value="MDH8679247.1"/>
    <property type="molecule type" value="Genomic_DNA"/>
</dbReference>
<dbReference type="InterPro" id="IPR039697">
    <property type="entry name" value="Alcohol_dehydrogenase_Fe"/>
</dbReference>
<comment type="caution">
    <text evidence="6">The sequence shown here is derived from an EMBL/GenBank/DDBJ whole genome shotgun (WGS) entry which is preliminary data.</text>
</comment>
<dbReference type="RefSeq" id="WP_281095140.1">
    <property type="nucleotide sequence ID" value="NZ_JARYZI010000010.1"/>
</dbReference>
<dbReference type="PANTHER" id="PTHR11496:SF102">
    <property type="entry name" value="ALCOHOL DEHYDROGENASE 4"/>
    <property type="match status" value="1"/>
</dbReference>
<keyword evidence="7" id="KW-1185">Reference proteome</keyword>
<evidence type="ECO:0000256" key="2">
    <source>
        <dbReference type="ARBA" id="ARBA00023002"/>
    </source>
</evidence>
<feature type="domain" description="Alcohol dehydrogenase iron-type/glycerol dehydrogenase GldA" evidence="4">
    <location>
        <begin position="14"/>
        <end position="180"/>
    </location>
</feature>
<evidence type="ECO:0000259" key="5">
    <source>
        <dbReference type="Pfam" id="PF25137"/>
    </source>
</evidence>
<evidence type="ECO:0000256" key="1">
    <source>
        <dbReference type="ARBA" id="ARBA00007358"/>
    </source>
</evidence>
<dbReference type="Proteomes" id="UP001158045">
    <property type="component" value="Unassembled WGS sequence"/>
</dbReference>
<dbReference type="SUPFAM" id="SSF56796">
    <property type="entry name" value="Dehydroquinate synthase-like"/>
    <property type="match status" value="1"/>
</dbReference>
<reference evidence="6 7" key="1">
    <citation type="submission" date="2023-04" db="EMBL/GenBank/DDBJ databases">
        <title>Fusibacter bizertensis strain WBS, isolated from littoral bottom sediments of the Arctic seas - biochemical and genomic analysis.</title>
        <authorList>
            <person name="Brioukhanov A.L."/>
        </authorList>
    </citation>
    <scope>NUCLEOTIDE SEQUENCE [LARGE SCALE GENOMIC DNA]</scope>
    <source>
        <strain evidence="6 7">WBS</strain>
    </source>
</reference>
<dbReference type="Gene3D" id="3.40.50.1970">
    <property type="match status" value="1"/>
</dbReference>
<organism evidence="6 7">
    <name type="scientific">Fusibacter bizertensis</name>
    <dbReference type="NCBI Taxonomy" id="1488331"/>
    <lineage>
        <taxon>Bacteria</taxon>
        <taxon>Bacillati</taxon>
        <taxon>Bacillota</taxon>
        <taxon>Clostridia</taxon>
        <taxon>Eubacteriales</taxon>
        <taxon>Eubacteriales Family XII. Incertae Sedis</taxon>
        <taxon>Fusibacter</taxon>
    </lineage>
</organism>
<comment type="similarity">
    <text evidence="1">Belongs to the iron-containing alcohol dehydrogenase family.</text>
</comment>
<keyword evidence="2" id="KW-0560">Oxidoreductase</keyword>
<dbReference type="PANTHER" id="PTHR11496">
    <property type="entry name" value="ALCOHOL DEHYDROGENASE"/>
    <property type="match status" value="1"/>
</dbReference>
<evidence type="ECO:0000313" key="7">
    <source>
        <dbReference type="Proteomes" id="UP001158045"/>
    </source>
</evidence>
<protein>
    <submittedName>
        <fullName evidence="6">Iron-containing alcohol dehydrogenase</fullName>
    </submittedName>
</protein>
<dbReference type="InterPro" id="IPR018211">
    <property type="entry name" value="ADH_Fe_CS"/>
</dbReference>
<dbReference type="PROSITE" id="PS00060">
    <property type="entry name" value="ADH_IRON_2"/>
    <property type="match status" value="1"/>
</dbReference>
<evidence type="ECO:0000256" key="3">
    <source>
        <dbReference type="ARBA" id="ARBA00023027"/>
    </source>
</evidence>